<reference evidence="4" key="1">
    <citation type="journal article" date="2019" name="Int. J. Syst. Evol. Microbiol.">
        <title>The Global Catalogue of Microorganisms (GCM) 10K type strain sequencing project: providing services to taxonomists for standard genome sequencing and annotation.</title>
        <authorList>
            <consortium name="The Broad Institute Genomics Platform"/>
            <consortium name="The Broad Institute Genome Sequencing Center for Infectious Disease"/>
            <person name="Wu L."/>
            <person name="Ma J."/>
        </authorList>
    </citation>
    <scope>NUCLEOTIDE SEQUENCE [LARGE SCALE GENOMIC DNA]</scope>
    <source>
        <strain evidence="4">CCM 7043</strain>
    </source>
</reference>
<dbReference type="Proteomes" id="UP001597338">
    <property type="component" value="Unassembled WGS sequence"/>
</dbReference>
<accession>A0ABW4V435</accession>
<comment type="caution">
    <text evidence="3">The sequence shown here is derived from an EMBL/GenBank/DDBJ whole genome shotgun (WGS) entry which is preliminary data.</text>
</comment>
<feature type="compositionally biased region" description="Polar residues" evidence="1">
    <location>
        <begin position="574"/>
        <end position="594"/>
    </location>
</feature>
<name>A0ABW4V435_9MICO</name>
<keyword evidence="2" id="KW-0812">Transmembrane</keyword>
<evidence type="ECO:0000313" key="4">
    <source>
        <dbReference type="Proteomes" id="UP001597338"/>
    </source>
</evidence>
<sequence length="658" mass="70428">MERSTSEALQATEKTAGALLAERVFVPQVRCGFTYVAPAEPVASPLVHQRPVKPVLQPLNQDEFAADRKAGVKRMVRRLVGTLIVTLVLSWTAWGDWLAPAAFVVGVTFTIAAVVSPRLRSNEIVAAHQQRGAELDAQHEVDLARWKAEVDRHDEAERNRYASTPRWFPVPLRPGWSRVDVFGGTSDGWASLLTTLGPSIMGSGKDALVLDFSENAIAGDLVDFCRSQNVPVSQVWWPSRAAGLDLLAGLSPEDVGELVAHVASPGSGEDAARARNLDADLVEAVAERLEAPYTFTRLEAGVRVLRSSYRASEEDVLVAGEVKTLQAHIDVAGATSIGKDRLQHLAGQLKKLVEDTDDTPPAVPADAQVEQVWSARGLTVVSTGSQYARRKPLYDRAVFHRILRDLRASRQRGRADAVIFVAGADDLGLESLEALSHQARRVGVRLVLLMKSLREDVQPLLGAADSTALIMRLGPSKEAAAAADFIGKNHKITLSQVTVQIGRTFTEGSSWSDGGSESRTHGTSTSVTENSSVSFGSNTSTGQGAGSASGSSGSNMGRSRGSGTTWSESESHTRATTWQDTVNHSTADSTSASETRARGYEYDVEPNQIQALPETAALLIDPDGRAARRIVPVDCNPGITLLDGVSDVPHALPAGQGR</sequence>
<gene>
    <name evidence="3" type="ORF">ACFSL2_01020</name>
</gene>
<evidence type="ECO:0000256" key="2">
    <source>
        <dbReference type="SAM" id="Phobius"/>
    </source>
</evidence>
<proteinExistence type="predicted"/>
<dbReference type="RefSeq" id="WP_377196060.1">
    <property type="nucleotide sequence ID" value="NZ_JBHUHF010000001.1"/>
</dbReference>
<evidence type="ECO:0000313" key="3">
    <source>
        <dbReference type="EMBL" id="MFD2024085.1"/>
    </source>
</evidence>
<organism evidence="3 4">
    <name type="scientific">Promicromonospora aerolata</name>
    <dbReference type="NCBI Taxonomy" id="195749"/>
    <lineage>
        <taxon>Bacteria</taxon>
        <taxon>Bacillati</taxon>
        <taxon>Actinomycetota</taxon>
        <taxon>Actinomycetes</taxon>
        <taxon>Micrococcales</taxon>
        <taxon>Promicromonosporaceae</taxon>
        <taxon>Promicromonospora</taxon>
    </lineage>
</organism>
<evidence type="ECO:0000256" key="1">
    <source>
        <dbReference type="SAM" id="MobiDB-lite"/>
    </source>
</evidence>
<keyword evidence="2" id="KW-1133">Transmembrane helix</keyword>
<feature type="region of interest" description="Disordered" evidence="1">
    <location>
        <begin position="506"/>
        <end position="598"/>
    </location>
</feature>
<feature type="transmembrane region" description="Helical" evidence="2">
    <location>
        <begin position="75"/>
        <end position="91"/>
    </location>
</feature>
<feature type="compositionally biased region" description="Low complexity" evidence="1">
    <location>
        <begin position="507"/>
        <end position="565"/>
    </location>
</feature>
<keyword evidence="4" id="KW-1185">Reference proteome</keyword>
<keyword evidence="2" id="KW-0472">Membrane</keyword>
<protein>
    <submittedName>
        <fullName evidence="3">Uncharacterized protein</fullName>
    </submittedName>
</protein>
<dbReference type="EMBL" id="JBHUHF010000001">
    <property type="protein sequence ID" value="MFD2024085.1"/>
    <property type="molecule type" value="Genomic_DNA"/>
</dbReference>